<comment type="caution">
    <text evidence="2">The sequence shown here is derived from an EMBL/GenBank/DDBJ whole genome shotgun (WGS) entry which is preliminary data.</text>
</comment>
<name>A0ABV0JXN7_9CYAN</name>
<protein>
    <recommendedName>
        <fullName evidence="4">DUF4124 domain-containing protein</fullName>
    </recommendedName>
</protein>
<dbReference type="Proteomes" id="UP001442494">
    <property type="component" value="Unassembled WGS sequence"/>
</dbReference>
<gene>
    <name evidence="2" type="ORF">NDI37_23530</name>
</gene>
<evidence type="ECO:0000256" key="1">
    <source>
        <dbReference type="SAM" id="SignalP"/>
    </source>
</evidence>
<evidence type="ECO:0000313" key="2">
    <source>
        <dbReference type="EMBL" id="MEP0867426.1"/>
    </source>
</evidence>
<proteinExistence type="predicted"/>
<feature type="signal peptide" evidence="1">
    <location>
        <begin position="1"/>
        <end position="18"/>
    </location>
</feature>
<sequence>MKLTTLFTVALLITPIFVAPVRAQQRLCIVDNSNQVVCGRPATQDEIWRSNTSQQGNSTKNYYSEINKIYREVLGRDGDFRGIQGHVRAIQDGESLRDIRRSIVQSQEARDKINQIYREVLGRDADSNGMQSQLRALQEGRSLNDIRRTIERSPEARTRSGK</sequence>
<reference evidence="2 3" key="1">
    <citation type="submission" date="2022-04" db="EMBL/GenBank/DDBJ databases">
        <title>Positive selection, recombination, and allopatry shape intraspecific diversity of widespread and dominant cyanobacteria.</title>
        <authorList>
            <person name="Wei J."/>
            <person name="Shu W."/>
            <person name="Hu C."/>
        </authorList>
    </citation>
    <scope>NUCLEOTIDE SEQUENCE [LARGE SCALE GENOMIC DNA]</scope>
    <source>
        <strain evidence="2 3">GB2-A5</strain>
    </source>
</reference>
<organism evidence="2 3">
    <name type="scientific">Funiculus sociatus GB2-A5</name>
    <dbReference type="NCBI Taxonomy" id="2933946"/>
    <lineage>
        <taxon>Bacteria</taxon>
        <taxon>Bacillati</taxon>
        <taxon>Cyanobacteriota</taxon>
        <taxon>Cyanophyceae</taxon>
        <taxon>Coleofasciculales</taxon>
        <taxon>Coleofasciculaceae</taxon>
        <taxon>Funiculus</taxon>
    </lineage>
</organism>
<accession>A0ABV0JXN7</accession>
<evidence type="ECO:0008006" key="4">
    <source>
        <dbReference type="Google" id="ProtNLM"/>
    </source>
</evidence>
<dbReference type="EMBL" id="JAMPKK010000070">
    <property type="protein sequence ID" value="MEP0867426.1"/>
    <property type="molecule type" value="Genomic_DNA"/>
</dbReference>
<keyword evidence="3" id="KW-1185">Reference proteome</keyword>
<feature type="chain" id="PRO_5045688654" description="DUF4124 domain-containing protein" evidence="1">
    <location>
        <begin position="19"/>
        <end position="162"/>
    </location>
</feature>
<keyword evidence="1" id="KW-0732">Signal</keyword>
<dbReference type="RefSeq" id="WP_190422264.1">
    <property type="nucleotide sequence ID" value="NZ_JAMPKK010000070.1"/>
</dbReference>
<evidence type="ECO:0000313" key="3">
    <source>
        <dbReference type="Proteomes" id="UP001442494"/>
    </source>
</evidence>